<dbReference type="Gene3D" id="1.10.150.130">
    <property type="match status" value="1"/>
</dbReference>
<dbReference type="Pfam" id="PF00589">
    <property type="entry name" value="Phage_integrase"/>
    <property type="match status" value="1"/>
</dbReference>
<evidence type="ECO:0000259" key="7">
    <source>
        <dbReference type="PROSITE" id="PS51900"/>
    </source>
</evidence>
<evidence type="ECO:0000313" key="8">
    <source>
        <dbReference type="EMBL" id="RCW94162.1"/>
    </source>
</evidence>
<reference evidence="8 9" key="1">
    <citation type="submission" date="2018-07" db="EMBL/GenBank/DDBJ databases">
        <title>Genomic Encyclopedia of Type Strains, Phase III (KMG-III): the genomes of soil and plant-associated and newly described type strains.</title>
        <authorList>
            <person name="Whitman W."/>
        </authorList>
    </citation>
    <scope>NUCLEOTIDE SEQUENCE [LARGE SCALE GENOMIC DNA]</scope>
    <source>
        <strain evidence="8 9">CECT 7731</strain>
    </source>
</reference>
<evidence type="ECO:0000259" key="6">
    <source>
        <dbReference type="PROSITE" id="PS51898"/>
    </source>
</evidence>
<evidence type="ECO:0000256" key="2">
    <source>
        <dbReference type="ARBA" id="ARBA00022908"/>
    </source>
</evidence>
<comment type="caution">
    <text evidence="8">The sequence shown here is derived from an EMBL/GenBank/DDBJ whole genome shotgun (WGS) entry which is preliminary data.</text>
</comment>
<dbReference type="InterPro" id="IPR022000">
    <property type="entry name" value="Min27-like_integrase_DNA_bind"/>
</dbReference>
<feature type="domain" description="Tyr recombinase" evidence="6">
    <location>
        <begin position="203"/>
        <end position="388"/>
    </location>
</feature>
<dbReference type="Proteomes" id="UP000253506">
    <property type="component" value="Unassembled WGS sequence"/>
</dbReference>
<dbReference type="Pfam" id="PF12167">
    <property type="entry name" value="Arm-DNA-bind_2"/>
    <property type="match status" value="1"/>
</dbReference>
<accession>A0A368ZK56</accession>
<dbReference type="PANTHER" id="PTHR30629:SF2">
    <property type="entry name" value="PROPHAGE INTEGRASE INTS-RELATED"/>
    <property type="match status" value="1"/>
</dbReference>
<dbReference type="GO" id="GO:0003677">
    <property type="term" value="F:DNA binding"/>
    <property type="evidence" value="ECO:0007669"/>
    <property type="project" value="UniProtKB-UniRule"/>
</dbReference>
<evidence type="ECO:0000256" key="4">
    <source>
        <dbReference type="ARBA" id="ARBA00023172"/>
    </source>
</evidence>
<name>A0A368ZK56_9GAMM</name>
<dbReference type="RefSeq" id="WP_114413648.1">
    <property type="nucleotide sequence ID" value="NZ_QPJQ01000049.1"/>
</dbReference>
<evidence type="ECO:0000256" key="1">
    <source>
        <dbReference type="ARBA" id="ARBA00008857"/>
    </source>
</evidence>
<dbReference type="InterPro" id="IPR013762">
    <property type="entry name" value="Integrase-like_cat_sf"/>
</dbReference>
<evidence type="ECO:0000256" key="3">
    <source>
        <dbReference type="ARBA" id="ARBA00023125"/>
    </source>
</evidence>
<dbReference type="SUPFAM" id="SSF56349">
    <property type="entry name" value="DNA breaking-rejoining enzymes"/>
    <property type="match status" value="1"/>
</dbReference>
<dbReference type="InterPro" id="IPR002104">
    <property type="entry name" value="Integrase_catalytic"/>
</dbReference>
<dbReference type="AlphaFoldDB" id="A0A368ZK56"/>
<keyword evidence="3 5" id="KW-0238">DNA-binding</keyword>
<dbReference type="PROSITE" id="PS51900">
    <property type="entry name" value="CB"/>
    <property type="match status" value="1"/>
</dbReference>
<evidence type="ECO:0000313" key="9">
    <source>
        <dbReference type="Proteomes" id="UP000253506"/>
    </source>
</evidence>
<dbReference type="OrthoDB" id="5391994at2"/>
<dbReference type="InterPro" id="IPR011010">
    <property type="entry name" value="DNA_brk_join_enz"/>
</dbReference>
<feature type="domain" description="Core-binding (CB)" evidence="7">
    <location>
        <begin position="94"/>
        <end position="183"/>
    </location>
</feature>
<dbReference type="InterPro" id="IPR044068">
    <property type="entry name" value="CB"/>
</dbReference>
<keyword evidence="4" id="KW-0233">DNA recombination</keyword>
<dbReference type="InterPro" id="IPR050808">
    <property type="entry name" value="Phage_Integrase"/>
</dbReference>
<dbReference type="GO" id="GO:0015074">
    <property type="term" value="P:DNA integration"/>
    <property type="evidence" value="ECO:0007669"/>
    <property type="project" value="UniProtKB-KW"/>
</dbReference>
<dbReference type="Pfam" id="PF14659">
    <property type="entry name" value="Phage_int_SAM_3"/>
    <property type="match status" value="1"/>
</dbReference>
<dbReference type="EMBL" id="QPJQ01000049">
    <property type="protein sequence ID" value="RCW94162.1"/>
    <property type="molecule type" value="Genomic_DNA"/>
</dbReference>
<gene>
    <name evidence="8" type="ORF">DFP77_1495</name>
</gene>
<comment type="similarity">
    <text evidence="1">Belongs to the 'phage' integrase family.</text>
</comment>
<dbReference type="CDD" id="cd01189">
    <property type="entry name" value="INT_ICEBs1_C_like"/>
    <property type="match status" value="1"/>
</dbReference>
<dbReference type="GO" id="GO:0006310">
    <property type="term" value="P:DNA recombination"/>
    <property type="evidence" value="ECO:0007669"/>
    <property type="project" value="UniProtKB-KW"/>
</dbReference>
<dbReference type="InterPro" id="IPR004107">
    <property type="entry name" value="Integrase_SAM-like_N"/>
</dbReference>
<protein>
    <submittedName>
        <fullName evidence="8">Integrase</fullName>
    </submittedName>
</protein>
<sequence length="401" mass="47176">MASINIRKETNTLYLDFRYMGKRCREQTTLKPTLANRKKLERTLVQIESEIIAGIFRYSAHFPDSKSAKNFDDLELKTHQPEEWKHQQNQVEVPIFEEFVEGWIDRNKVAWRRSHIVNIESIVTKHYLPFFGKMKVDDITRNDILKFRTSLAKVPGRNGKESLANTRINKIINPLKRIFEDAADEFNFTTPYIRIKPLKSPKTDAFPFTIEEVNLILDTVRPDYRDYFLIRFFTGMRTGEIDGLKWKYVDFDHRVIKIRETIVAGEEDITKTESSVRDIHISTPVYNALLRQKKHSEHYGKFVFCNRNGEAINHNNVTQRIWYPLLKRLSLEKRRPYQTRHTAATLWLASGESPEWIARQMGHANTSMLFRVYSRYVPNLTRMDGSAIEKLLQSKLGVKYA</sequence>
<dbReference type="PANTHER" id="PTHR30629">
    <property type="entry name" value="PROPHAGE INTEGRASE"/>
    <property type="match status" value="1"/>
</dbReference>
<dbReference type="Gene3D" id="1.10.443.10">
    <property type="entry name" value="Intergrase catalytic core"/>
    <property type="match status" value="1"/>
</dbReference>
<keyword evidence="2" id="KW-0229">DNA integration</keyword>
<dbReference type="InterPro" id="IPR010998">
    <property type="entry name" value="Integrase_recombinase_N"/>
</dbReference>
<dbReference type="PROSITE" id="PS51898">
    <property type="entry name" value="TYR_RECOMBINASE"/>
    <property type="match status" value="1"/>
</dbReference>
<organism evidence="8 9">
    <name type="scientific">Marinomonas foliarum</name>
    <dbReference type="NCBI Taxonomy" id="491950"/>
    <lineage>
        <taxon>Bacteria</taxon>
        <taxon>Pseudomonadati</taxon>
        <taxon>Pseudomonadota</taxon>
        <taxon>Gammaproteobacteria</taxon>
        <taxon>Oceanospirillales</taxon>
        <taxon>Oceanospirillaceae</taxon>
        <taxon>Marinomonas</taxon>
    </lineage>
</organism>
<proteinExistence type="inferred from homology"/>
<evidence type="ECO:0000256" key="5">
    <source>
        <dbReference type="PROSITE-ProRule" id="PRU01248"/>
    </source>
</evidence>